<evidence type="ECO:0000313" key="7">
    <source>
        <dbReference type="Proteomes" id="UP000290900"/>
    </source>
</evidence>
<feature type="compositionally biased region" description="Basic and acidic residues" evidence="4">
    <location>
        <begin position="56"/>
        <end position="69"/>
    </location>
</feature>
<dbReference type="STRING" id="13370.A0A448YHG8"/>
<feature type="region of interest" description="Disordered" evidence="4">
    <location>
        <begin position="361"/>
        <end position="382"/>
    </location>
</feature>
<dbReference type="GO" id="GO:0045944">
    <property type="term" value="P:positive regulation of transcription by RNA polymerase II"/>
    <property type="evidence" value="ECO:0007669"/>
    <property type="project" value="TreeGrafter"/>
</dbReference>
<proteinExistence type="predicted"/>
<evidence type="ECO:0000313" key="6">
    <source>
        <dbReference type="EMBL" id="VEU20359.1"/>
    </source>
</evidence>
<dbReference type="OrthoDB" id="129353at2759"/>
<dbReference type="Pfam" id="PF08605">
    <property type="entry name" value="Rad9_Rad53_bind"/>
    <property type="match status" value="1"/>
</dbReference>
<dbReference type="GO" id="GO:0042393">
    <property type="term" value="F:histone binding"/>
    <property type="evidence" value="ECO:0007669"/>
    <property type="project" value="TreeGrafter"/>
</dbReference>
<sequence>MSDDTQKIVSLKGSEESSQQSRRSSEGSGSSKGSSNPIPPYDDTLTKLPPSMTRGEFFERVRKELKETEALDDGTIGSTTRSRTASTKARRQSLAKLEDQIHFQADSAQTPLLSRVRDPFEETPESGTRSEGGPFDGNGVTPSTPLAKNGSHGGTTASSIFRRLRDQQEATTPFEFDSELGIVLDGGREGEDFEEGDSAIKLNLNGAVDFKNLLENIEGESTQDASKKTGETIAYTATGDQAKDRKERDPDFSLLSEINDTTGDYEMPTPHGSDDVQVPNSVNNTANGGVISKGMSRNVAGVGGEDRNVAQLIVLPHDTQVLGTQEEGDAVVSERILVASSPRSSQGGSPKAAEVGEVFSGSAGQEKRSSTQNSLKPSTQNVSDFDSEAIFAETLRIESAEKEVDVEVEKNGEKGEEGDIVWTNRHKQAVISSQSEEIHIKETMEIGDNNDSSSDVDLDNYEVDANGKPRPQPRELRSQTTKSLSTNVKKHGLFLSDYPSHPYGILRKIETDTHFNAEDYQPFGCVFVDDRGSKIPVRLVDVWRETTGEAVFEISNSNGSSHVFQNSILAPVLLRVGDPVKYSKDRRYTYKITGLEYVERDSEENLTCVRGYNTVFIQRKTKGSSSKELKVPLDDIYMNLNEYRGYHFRVFDDPDQFERLVNELINDRPRRKRSKVAEDDPTAISADSRCFDGCLFAMTMPTGFEDRLSDKQLADVEHFIVANGGTILPGFEKYVRVVPVKGSYGDYSLEVDRILLRFKFVTLLSTRHIRTLKYLQCLAFGWPILSFQFIFDCINNPCCRQKWQSQWPSYLLPAGVSTYRGCTLSLNVLTFVQGLREGLSAFEQVGINTKLFAGSYIIVDNTKRGDLGDEALLLLLRLLGFDRILFLDNGLKYDGFVEAMTKLDISGKTNACYVYSGHNDKYLNKMIESGSKKKSKRRSGRRKSRGLYPSCLKGIELKLVDWEWLVQCIIGGFVFDRDQLGGKHQIGGTKVT</sequence>
<feature type="compositionally biased region" description="Low complexity" evidence="4">
    <location>
        <begin position="16"/>
        <end position="35"/>
    </location>
</feature>
<dbReference type="InterPro" id="IPR013914">
    <property type="entry name" value="Rad9_Rad53-bd_dom_fun"/>
</dbReference>
<dbReference type="SUPFAM" id="SSF52113">
    <property type="entry name" value="BRCT domain"/>
    <property type="match status" value="1"/>
</dbReference>
<dbReference type="PROSITE" id="PS50172">
    <property type="entry name" value="BRCT"/>
    <property type="match status" value="1"/>
</dbReference>
<dbReference type="AlphaFoldDB" id="A0A448YHG8"/>
<dbReference type="PANTHER" id="PTHR15321">
    <property type="entry name" value="TUMOR SUPPRESSOR P53-BINDING PROTEIN 1"/>
    <property type="match status" value="1"/>
</dbReference>
<keyword evidence="7" id="KW-1185">Reference proteome</keyword>
<keyword evidence="3" id="KW-0539">Nucleus</keyword>
<evidence type="ECO:0000256" key="3">
    <source>
        <dbReference type="ARBA" id="ARBA00023242"/>
    </source>
</evidence>
<protein>
    <submittedName>
        <fullName evidence="6">DEKNAAC101172</fullName>
    </submittedName>
</protein>
<comment type="subcellular location">
    <subcellularLocation>
        <location evidence="1">Nucleus</location>
    </subcellularLocation>
</comment>
<name>A0A448YHG8_BRENA</name>
<dbReference type="InterPro" id="IPR036420">
    <property type="entry name" value="BRCT_dom_sf"/>
</dbReference>
<dbReference type="InterPro" id="IPR047249">
    <property type="entry name" value="BRCT_p53bp1-like_rpt1"/>
</dbReference>
<keyword evidence="2" id="KW-0227">DNA damage</keyword>
<evidence type="ECO:0000259" key="5">
    <source>
        <dbReference type="PROSITE" id="PS50172"/>
    </source>
</evidence>
<evidence type="ECO:0000256" key="1">
    <source>
        <dbReference type="ARBA" id="ARBA00004123"/>
    </source>
</evidence>
<feature type="region of interest" description="Disordered" evidence="4">
    <location>
        <begin position="118"/>
        <end position="157"/>
    </location>
</feature>
<dbReference type="Proteomes" id="UP000290900">
    <property type="component" value="Unassembled WGS sequence"/>
</dbReference>
<evidence type="ECO:0000256" key="4">
    <source>
        <dbReference type="SAM" id="MobiDB-lite"/>
    </source>
</evidence>
<dbReference type="EMBL" id="CAACVR010000003">
    <property type="protein sequence ID" value="VEU20359.1"/>
    <property type="molecule type" value="Genomic_DNA"/>
</dbReference>
<dbReference type="GO" id="GO:0000077">
    <property type="term" value="P:DNA damage checkpoint signaling"/>
    <property type="evidence" value="ECO:0007669"/>
    <property type="project" value="TreeGrafter"/>
</dbReference>
<feature type="compositionally biased region" description="Polar residues" evidence="4">
    <location>
        <begin position="370"/>
        <end position="382"/>
    </location>
</feature>
<dbReference type="GO" id="GO:0005634">
    <property type="term" value="C:nucleus"/>
    <property type="evidence" value="ECO:0007669"/>
    <property type="project" value="UniProtKB-SubCell"/>
</dbReference>
<dbReference type="CDD" id="cd17745">
    <property type="entry name" value="BRCT_p53bp1_rpt1"/>
    <property type="match status" value="1"/>
</dbReference>
<reference evidence="6 7" key="1">
    <citation type="submission" date="2018-12" db="EMBL/GenBank/DDBJ databases">
        <authorList>
            <person name="Tiukova I."/>
            <person name="Dainat J."/>
        </authorList>
    </citation>
    <scope>NUCLEOTIDE SEQUENCE [LARGE SCALE GENOMIC DNA]</scope>
</reference>
<dbReference type="InterPro" id="IPR047252">
    <property type="entry name" value="TP53BP1-like"/>
</dbReference>
<dbReference type="InterPro" id="IPR001357">
    <property type="entry name" value="BRCT_dom"/>
</dbReference>
<dbReference type="InParanoid" id="A0A448YHG8"/>
<dbReference type="Gene3D" id="3.40.50.10190">
    <property type="entry name" value="BRCT domain"/>
    <property type="match status" value="1"/>
</dbReference>
<organism evidence="6 7">
    <name type="scientific">Brettanomyces naardenensis</name>
    <name type="common">Yeast</name>
    <dbReference type="NCBI Taxonomy" id="13370"/>
    <lineage>
        <taxon>Eukaryota</taxon>
        <taxon>Fungi</taxon>
        <taxon>Dikarya</taxon>
        <taxon>Ascomycota</taxon>
        <taxon>Saccharomycotina</taxon>
        <taxon>Pichiomycetes</taxon>
        <taxon>Pichiales</taxon>
        <taxon>Pichiaceae</taxon>
        <taxon>Brettanomyces</taxon>
    </lineage>
</organism>
<feature type="compositionally biased region" description="Low complexity" evidence="4">
    <location>
        <begin position="78"/>
        <end position="87"/>
    </location>
</feature>
<dbReference type="PANTHER" id="PTHR15321:SF3">
    <property type="entry name" value="TP53-BINDING PROTEIN 1"/>
    <property type="match status" value="1"/>
</dbReference>
<gene>
    <name evidence="6" type="ORF">BRENAR_LOCUS1094</name>
</gene>
<feature type="domain" description="BRCT" evidence="5">
    <location>
        <begin position="686"/>
        <end position="794"/>
    </location>
</feature>
<accession>A0A448YHG8</accession>
<feature type="region of interest" description="Disordered" evidence="4">
    <location>
        <begin position="444"/>
        <end position="482"/>
    </location>
</feature>
<evidence type="ECO:0000256" key="2">
    <source>
        <dbReference type="ARBA" id="ARBA00022763"/>
    </source>
</evidence>
<feature type="region of interest" description="Disordered" evidence="4">
    <location>
        <begin position="1"/>
        <end position="94"/>
    </location>
</feature>